<dbReference type="GO" id="GO:0016887">
    <property type="term" value="F:ATP hydrolysis activity"/>
    <property type="evidence" value="ECO:0007669"/>
    <property type="project" value="InterPro"/>
</dbReference>
<dbReference type="Proteomes" id="UP000092714">
    <property type="component" value="Unassembled WGS sequence"/>
</dbReference>
<dbReference type="InterPro" id="IPR003439">
    <property type="entry name" value="ABC_transporter-like_ATP-bd"/>
</dbReference>
<evidence type="ECO:0000313" key="6">
    <source>
        <dbReference type="EMBL" id="OBY09492.1"/>
    </source>
</evidence>
<dbReference type="SMART" id="SM00382">
    <property type="entry name" value="AAA"/>
    <property type="match status" value="1"/>
</dbReference>
<dbReference type="Pfam" id="PF00005">
    <property type="entry name" value="ABC_tran"/>
    <property type="match status" value="1"/>
</dbReference>
<dbReference type="RefSeq" id="WP_065254799.1">
    <property type="nucleotide sequence ID" value="NZ_CABHIH010000001.1"/>
</dbReference>
<sequence length="259" mass="28772">MLVSEIIEVKNLVKVYGSKGQIKALDGVSLSVKEGDFVGIMGPSGSGKSTLLNMIGTVDTPSKGAVYLDGENIRELREGKIAEFRYKNIGFIFQEFNLLDNLTLRENISVPLVLDGISKDVIKDKVDKMSKKLGIEDQMDKYPQECSGGQRQRAAAARALVTDPKVIIADEPTGNLDTKTSHELLQFLKDLNETEGKTIVMVTHDAMIASYTKKLVFLRDGKIEEIIEKGDKSQMDFFYDIVEVTTKENKNLFIGMGRK</sequence>
<accession>A0A1B8RKU0</accession>
<dbReference type="EMBL" id="MAPZ01000031">
    <property type="protein sequence ID" value="OBY09492.1"/>
    <property type="molecule type" value="Genomic_DNA"/>
</dbReference>
<proteinExistence type="inferred from homology"/>
<evidence type="ECO:0000256" key="2">
    <source>
        <dbReference type="ARBA" id="ARBA00022448"/>
    </source>
</evidence>
<dbReference type="OrthoDB" id="9791546at2"/>
<protein>
    <submittedName>
        <fullName evidence="6">Bacitracin ABC transporter ATP-binding protein</fullName>
    </submittedName>
</protein>
<reference evidence="6 7" key="1">
    <citation type="submission" date="2016-06" db="EMBL/GenBank/DDBJ databases">
        <authorList>
            <person name="Kjaerup R.B."/>
            <person name="Dalgaard T.S."/>
            <person name="Juul-Madsen H.R."/>
        </authorList>
    </citation>
    <scope>NUCLEOTIDE SEQUENCE [LARGE SCALE GENOMIC DNA]</scope>
    <source>
        <strain evidence="6 7">373-A1</strain>
    </source>
</reference>
<dbReference type="GO" id="GO:0098796">
    <property type="term" value="C:membrane protein complex"/>
    <property type="evidence" value="ECO:0007669"/>
    <property type="project" value="UniProtKB-ARBA"/>
</dbReference>
<dbReference type="GO" id="GO:0022857">
    <property type="term" value="F:transmembrane transporter activity"/>
    <property type="evidence" value="ECO:0007669"/>
    <property type="project" value="UniProtKB-ARBA"/>
</dbReference>
<organism evidence="6 7">
    <name type="scientific">Clostridium paraputrificum</name>
    <dbReference type="NCBI Taxonomy" id="29363"/>
    <lineage>
        <taxon>Bacteria</taxon>
        <taxon>Bacillati</taxon>
        <taxon>Bacillota</taxon>
        <taxon>Clostridia</taxon>
        <taxon>Eubacteriales</taxon>
        <taxon>Clostridiaceae</taxon>
        <taxon>Clostridium</taxon>
    </lineage>
</organism>
<dbReference type="InterPro" id="IPR003593">
    <property type="entry name" value="AAA+_ATPase"/>
</dbReference>
<keyword evidence="4 6" id="KW-0067">ATP-binding</keyword>
<dbReference type="CDD" id="cd03255">
    <property type="entry name" value="ABC_MJ0796_LolCDE_FtsE"/>
    <property type="match status" value="1"/>
</dbReference>
<keyword evidence="3" id="KW-0547">Nucleotide-binding</keyword>
<evidence type="ECO:0000256" key="3">
    <source>
        <dbReference type="ARBA" id="ARBA00022741"/>
    </source>
</evidence>
<dbReference type="PROSITE" id="PS50893">
    <property type="entry name" value="ABC_TRANSPORTER_2"/>
    <property type="match status" value="1"/>
</dbReference>
<gene>
    <name evidence="6" type="ORF">CP373A1_15435</name>
</gene>
<dbReference type="AlphaFoldDB" id="A0A1B8RKU0"/>
<dbReference type="InterPro" id="IPR017911">
    <property type="entry name" value="MacB-like_ATP-bd"/>
</dbReference>
<feature type="domain" description="ABC transporter" evidence="5">
    <location>
        <begin position="7"/>
        <end position="245"/>
    </location>
</feature>
<comment type="caution">
    <text evidence="6">The sequence shown here is derived from an EMBL/GenBank/DDBJ whole genome shotgun (WGS) entry which is preliminary data.</text>
</comment>
<dbReference type="PANTHER" id="PTHR42798:SF7">
    <property type="entry name" value="ALPHA-D-RIBOSE 1-METHYLPHOSPHONATE 5-TRIPHOSPHATE SYNTHASE SUBUNIT PHNL"/>
    <property type="match status" value="1"/>
</dbReference>
<dbReference type="PANTHER" id="PTHR42798">
    <property type="entry name" value="LIPOPROTEIN-RELEASING SYSTEM ATP-BINDING PROTEIN LOLD"/>
    <property type="match status" value="1"/>
</dbReference>
<dbReference type="InterPro" id="IPR027417">
    <property type="entry name" value="P-loop_NTPase"/>
</dbReference>
<evidence type="ECO:0000256" key="4">
    <source>
        <dbReference type="ARBA" id="ARBA00022840"/>
    </source>
</evidence>
<keyword evidence="7" id="KW-1185">Reference proteome</keyword>
<evidence type="ECO:0000259" key="5">
    <source>
        <dbReference type="PROSITE" id="PS50893"/>
    </source>
</evidence>
<dbReference type="GO" id="GO:0005524">
    <property type="term" value="F:ATP binding"/>
    <property type="evidence" value="ECO:0007669"/>
    <property type="project" value="UniProtKB-KW"/>
</dbReference>
<comment type="similarity">
    <text evidence="1">Belongs to the ABC transporter superfamily.</text>
</comment>
<dbReference type="SUPFAM" id="SSF52540">
    <property type="entry name" value="P-loop containing nucleoside triphosphate hydrolases"/>
    <property type="match status" value="1"/>
</dbReference>
<evidence type="ECO:0000256" key="1">
    <source>
        <dbReference type="ARBA" id="ARBA00005417"/>
    </source>
</evidence>
<name>A0A1B8RKU0_9CLOT</name>
<dbReference type="eggNOG" id="COG1136">
    <property type="taxonomic scope" value="Bacteria"/>
</dbReference>
<evidence type="ECO:0000313" key="7">
    <source>
        <dbReference type="Proteomes" id="UP000092714"/>
    </source>
</evidence>
<dbReference type="FunFam" id="3.40.50.300:FF:000032">
    <property type="entry name" value="Export ABC transporter ATP-binding protein"/>
    <property type="match status" value="1"/>
</dbReference>
<dbReference type="Gene3D" id="3.40.50.300">
    <property type="entry name" value="P-loop containing nucleotide triphosphate hydrolases"/>
    <property type="match status" value="1"/>
</dbReference>
<keyword evidence="2" id="KW-0813">Transport</keyword>